<reference evidence="2" key="1">
    <citation type="submission" date="2020-05" db="EMBL/GenBank/DDBJ databases">
        <title>WGS assembly of Panicum virgatum.</title>
        <authorList>
            <person name="Lovell J.T."/>
            <person name="Jenkins J."/>
            <person name="Shu S."/>
            <person name="Juenger T.E."/>
            <person name="Schmutz J."/>
        </authorList>
    </citation>
    <scope>NUCLEOTIDE SEQUENCE</scope>
    <source>
        <strain evidence="2">AP13</strain>
    </source>
</reference>
<evidence type="ECO:0000256" key="1">
    <source>
        <dbReference type="SAM" id="MobiDB-lite"/>
    </source>
</evidence>
<sequence length="125" mass="13060">MSKFSWHGYACKQTRNRSRDRDPSRKQPSKQCPGAARRRIGSHHHPSKAGAGAGSVDPVIHAPRAYASRGSGGSDMGFSEGGGGGGGGGGGKRDDDDDGRHARDRESEEEVAVWLPVGAAGRPPD</sequence>
<organism evidence="2 3">
    <name type="scientific">Panicum virgatum</name>
    <name type="common">Blackwell switchgrass</name>
    <dbReference type="NCBI Taxonomy" id="38727"/>
    <lineage>
        <taxon>Eukaryota</taxon>
        <taxon>Viridiplantae</taxon>
        <taxon>Streptophyta</taxon>
        <taxon>Embryophyta</taxon>
        <taxon>Tracheophyta</taxon>
        <taxon>Spermatophyta</taxon>
        <taxon>Magnoliopsida</taxon>
        <taxon>Liliopsida</taxon>
        <taxon>Poales</taxon>
        <taxon>Poaceae</taxon>
        <taxon>PACMAD clade</taxon>
        <taxon>Panicoideae</taxon>
        <taxon>Panicodae</taxon>
        <taxon>Paniceae</taxon>
        <taxon>Panicinae</taxon>
        <taxon>Panicum</taxon>
        <taxon>Panicum sect. Hiantes</taxon>
    </lineage>
</organism>
<feature type="region of interest" description="Disordered" evidence="1">
    <location>
        <begin position="1"/>
        <end position="125"/>
    </location>
</feature>
<keyword evidence="3" id="KW-1185">Reference proteome</keyword>
<evidence type="ECO:0000313" key="3">
    <source>
        <dbReference type="Proteomes" id="UP000823388"/>
    </source>
</evidence>
<gene>
    <name evidence="2" type="ORF">PVAP13_9NG498500</name>
</gene>
<accession>A0A8T0MTA5</accession>
<feature type="compositionally biased region" description="Basic residues" evidence="1">
    <location>
        <begin position="36"/>
        <end position="47"/>
    </location>
</feature>
<comment type="caution">
    <text evidence="2">The sequence shown here is derived from an EMBL/GenBank/DDBJ whole genome shotgun (WGS) entry which is preliminary data.</text>
</comment>
<dbReference type="AlphaFoldDB" id="A0A8T0MTA5"/>
<feature type="compositionally biased region" description="Basic and acidic residues" evidence="1">
    <location>
        <begin position="91"/>
        <end position="106"/>
    </location>
</feature>
<proteinExistence type="predicted"/>
<feature type="compositionally biased region" description="Gly residues" evidence="1">
    <location>
        <begin position="70"/>
        <end position="90"/>
    </location>
</feature>
<evidence type="ECO:0000313" key="2">
    <source>
        <dbReference type="EMBL" id="KAG2539763.1"/>
    </source>
</evidence>
<protein>
    <submittedName>
        <fullName evidence="2">Uncharacterized protein</fullName>
    </submittedName>
</protein>
<name>A0A8T0MTA5_PANVG</name>
<dbReference type="EMBL" id="CM029054">
    <property type="protein sequence ID" value="KAG2539763.1"/>
    <property type="molecule type" value="Genomic_DNA"/>
</dbReference>
<dbReference type="Proteomes" id="UP000823388">
    <property type="component" value="Chromosome 9N"/>
</dbReference>